<organism evidence="1 2">
    <name type="scientific">Streptomyces albipurpureus</name>
    <dbReference type="NCBI Taxonomy" id="2897419"/>
    <lineage>
        <taxon>Bacteria</taxon>
        <taxon>Bacillati</taxon>
        <taxon>Actinomycetota</taxon>
        <taxon>Actinomycetes</taxon>
        <taxon>Kitasatosporales</taxon>
        <taxon>Streptomycetaceae</taxon>
        <taxon>Streptomyces</taxon>
    </lineage>
</organism>
<evidence type="ECO:0000313" key="1">
    <source>
        <dbReference type="EMBL" id="MCM2389892.1"/>
    </source>
</evidence>
<sequence length="318" mass="34337">MSLSLRRVRRAVMGVSDAEATAFSRGDTPTWKHLETAVRSAVGGYHEVLDGSHFEDLIPRLDRTPLEFRGYAYEGAAMGLTGLDCFLPGRSRLQAYLAGPGSPHIYMAHIGAGEALARLRRKPEPLMRRLADPALRWLVMDGYGFHEGFFKQRRFVERQQVPVHLSAFARRVFDQGIGRSIWFTSGADADRISRAIAAFPAHRHADLWLGIGVACGYVGGVDRATIEALRAAAGRHTSQVAVGTAFVAKGRLRAGNPIPDTELACQVLCGISGQAAARLVDEAFEDLPDTPSAPAYDTLQRRLATSLAASPSAAGDAS</sequence>
<dbReference type="Pfam" id="PF08012">
    <property type="entry name" value="DUF1702"/>
    <property type="match status" value="1"/>
</dbReference>
<reference evidence="1" key="1">
    <citation type="submission" date="2022-06" db="EMBL/GenBank/DDBJ databases">
        <title>Genome public.</title>
        <authorList>
            <person name="Sun Q."/>
        </authorList>
    </citation>
    <scope>NUCLEOTIDE SEQUENCE</scope>
    <source>
        <strain evidence="1">CWNU-1</strain>
    </source>
</reference>
<dbReference type="Proteomes" id="UP001431429">
    <property type="component" value="Unassembled WGS sequence"/>
</dbReference>
<keyword evidence="2" id="KW-1185">Reference proteome</keyword>
<evidence type="ECO:0000313" key="2">
    <source>
        <dbReference type="Proteomes" id="UP001431429"/>
    </source>
</evidence>
<dbReference type="EMBL" id="JAMQAW010000012">
    <property type="protein sequence ID" value="MCM2389892.1"/>
    <property type="molecule type" value="Genomic_DNA"/>
</dbReference>
<proteinExistence type="predicted"/>
<protein>
    <submittedName>
        <fullName evidence="1">DUF1702 family protein</fullName>
    </submittedName>
</protein>
<comment type="caution">
    <text evidence="1">The sequence shown here is derived from an EMBL/GenBank/DDBJ whole genome shotgun (WGS) entry which is preliminary data.</text>
</comment>
<gene>
    <name evidence="1" type="ORF">NBG84_16615</name>
</gene>
<accession>A0ABT0UMP7</accession>
<dbReference type="RefSeq" id="WP_250920232.1">
    <property type="nucleotide sequence ID" value="NZ_JAMQAW010000012.1"/>
</dbReference>
<name>A0ABT0UMP7_9ACTN</name>
<dbReference type="InterPro" id="IPR012964">
    <property type="entry name" value="DUF1702"/>
</dbReference>